<protein>
    <submittedName>
        <fullName evidence="1">Uncharacterized protein</fullName>
    </submittedName>
</protein>
<comment type="caution">
    <text evidence="1">The sequence shown here is derived from an EMBL/GenBank/DDBJ whole genome shotgun (WGS) entry which is preliminary data.</text>
</comment>
<reference evidence="1 2" key="1">
    <citation type="journal article" date="2019" name="Commun. Biol.">
        <title>The bagworm genome reveals a unique fibroin gene that provides high tensile strength.</title>
        <authorList>
            <person name="Kono N."/>
            <person name="Nakamura H."/>
            <person name="Ohtoshi R."/>
            <person name="Tomita M."/>
            <person name="Numata K."/>
            <person name="Arakawa K."/>
        </authorList>
    </citation>
    <scope>NUCLEOTIDE SEQUENCE [LARGE SCALE GENOMIC DNA]</scope>
</reference>
<dbReference type="AlphaFoldDB" id="A0A4C1YDM8"/>
<proteinExistence type="predicted"/>
<gene>
    <name evidence="1" type="ORF">EVAR_52567_1</name>
</gene>
<dbReference type="Proteomes" id="UP000299102">
    <property type="component" value="Unassembled WGS sequence"/>
</dbReference>
<keyword evidence="2" id="KW-1185">Reference proteome</keyword>
<evidence type="ECO:0000313" key="2">
    <source>
        <dbReference type="Proteomes" id="UP000299102"/>
    </source>
</evidence>
<evidence type="ECO:0000313" key="1">
    <source>
        <dbReference type="EMBL" id="GBP73140.1"/>
    </source>
</evidence>
<accession>A0A4C1YDM8</accession>
<dbReference type="EMBL" id="BGZK01001163">
    <property type="protein sequence ID" value="GBP73140.1"/>
    <property type="molecule type" value="Genomic_DNA"/>
</dbReference>
<name>A0A4C1YDM8_EUMVA</name>
<organism evidence="1 2">
    <name type="scientific">Eumeta variegata</name>
    <name type="common">Bagworm moth</name>
    <name type="synonym">Eumeta japonica</name>
    <dbReference type="NCBI Taxonomy" id="151549"/>
    <lineage>
        <taxon>Eukaryota</taxon>
        <taxon>Metazoa</taxon>
        <taxon>Ecdysozoa</taxon>
        <taxon>Arthropoda</taxon>
        <taxon>Hexapoda</taxon>
        <taxon>Insecta</taxon>
        <taxon>Pterygota</taxon>
        <taxon>Neoptera</taxon>
        <taxon>Endopterygota</taxon>
        <taxon>Lepidoptera</taxon>
        <taxon>Glossata</taxon>
        <taxon>Ditrysia</taxon>
        <taxon>Tineoidea</taxon>
        <taxon>Psychidae</taxon>
        <taxon>Oiketicinae</taxon>
        <taxon>Eumeta</taxon>
    </lineage>
</organism>
<sequence length="128" mass="13637">MHFNHDWFSEPDNGAGCFALEFHNGITYSSHISTYWRWGGMHFSHDLFPGSDDGVGSCSTICLATEFTEFTLSRPTRRAGRGSGGGGCQSRVGSFELFLFVPRSCFTSRVLDRAGAGAAAGGEGGGSV</sequence>